<reference evidence="3" key="1">
    <citation type="journal article" date="2022" name="bioRxiv">
        <title>Sequencing and chromosome-scale assembly of the giantPleurodeles waltlgenome.</title>
        <authorList>
            <person name="Brown T."/>
            <person name="Elewa A."/>
            <person name="Iarovenko S."/>
            <person name="Subramanian E."/>
            <person name="Araus A.J."/>
            <person name="Petzold A."/>
            <person name="Susuki M."/>
            <person name="Suzuki K.-i.T."/>
            <person name="Hayashi T."/>
            <person name="Toyoda A."/>
            <person name="Oliveira C."/>
            <person name="Osipova E."/>
            <person name="Leigh N.D."/>
            <person name="Simon A."/>
            <person name="Yun M.H."/>
        </authorList>
    </citation>
    <scope>NUCLEOTIDE SEQUENCE</scope>
    <source>
        <strain evidence="3">20211129_DDA</strain>
        <tissue evidence="3">Liver</tissue>
    </source>
</reference>
<feature type="compositionally biased region" description="Basic and acidic residues" evidence="2">
    <location>
        <begin position="9"/>
        <end position="27"/>
    </location>
</feature>
<protein>
    <recommendedName>
        <fullName evidence="5">M-phase phosphoprotein 9</fullName>
    </recommendedName>
</protein>
<proteinExistence type="predicted"/>
<evidence type="ECO:0008006" key="5">
    <source>
        <dbReference type="Google" id="ProtNLM"/>
    </source>
</evidence>
<feature type="region of interest" description="Disordered" evidence="2">
    <location>
        <begin position="272"/>
        <end position="338"/>
    </location>
</feature>
<organism evidence="3 4">
    <name type="scientific">Pleurodeles waltl</name>
    <name type="common">Iberian ribbed newt</name>
    <dbReference type="NCBI Taxonomy" id="8319"/>
    <lineage>
        <taxon>Eukaryota</taxon>
        <taxon>Metazoa</taxon>
        <taxon>Chordata</taxon>
        <taxon>Craniata</taxon>
        <taxon>Vertebrata</taxon>
        <taxon>Euteleostomi</taxon>
        <taxon>Amphibia</taxon>
        <taxon>Batrachia</taxon>
        <taxon>Caudata</taxon>
        <taxon>Salamandroidea</taxon>
        <taxon>Salamandridae</taxon>
        <taxon>Pleurodelinae</taxon>
        <taxon>Pleurodeles</taxon>
    </lineage>
</organism>
<feature type="compositionally biased region" description="Basic and acidic residues" evidence="2">
    <location>
        <begin position="1033"/>
        <end position="1043"/>
    </location>
</feature>
<gene>
    <name evidence="3" type="ORF">NDU88_006351</name>
</gene>
<comment type="caution">
    <text evidence="3">The sequence shown here is derived from an EMBL/GenBank/DDBJ whole genome shotgun (WGS) entry which is preliminary data.</text>
</comment>
<dbReference type="PANTHER" id="PTHR14926:SF1">
    <property type="entry name" value="M-PHASE PHOSPHOPROTEIN 9"/>
    <property type="match status" value="1"/>
</dbReference>
<keyword evidence="1" id="KW-0175">Coiled coil</keyword>
<feature type="region of interest" description="Disordered" evidence="2">
    <location>
        <begin position="901"/>
        <end position="1061"/>
    </location>
</feature>
<evidence type="ECO:0000256" key="1">
    <source>
        <dbReference type="SAM" id="Coils"/>
    </source>
</evidence>
<evidence type="ECO:0000313" key="3">
    <source>
        <dbReference type="EMBL" id="KAJ1093246.1"/>
    </source>
</evidence>
<feature type="compositionally biased region" description="Polar residues" evidence="2">
    <location>
        <begin position="474"/>
        <end position="484"/>
    </location>
</feature>
<feature type="compositionally biased region" description="Polar residues" evidence="2">
    <location>
        <begin position="303"/>
        <end position="324"/>
    </location>
</feature>
<name>A0AAV7LNV7_PLEWA</name>
<dbReference type="GO" id="GO:0005814">
    <property type="term" value="C:centriole"/>
    <property type="evidence" value="ECO:0007669"/>
    <property type="project" value="TreeGrafter"/>
</dbReference>
<dbReference type="InterPro" id="IPR026636">
    <property type="entry name" value="MPHOSPH9"/>
</dbReference>
<evidence type="ECO:0000313" key="4">
    <source>
        <dbReference type="Proteomes" id="UP001066276"/>
    </source>
</evidence>
<dbReference type="AlphaFoldDB" id="A0AAV7LNV7"/>
<feature type="compositionally biased region" description="Low complexity" evidence="2">
    <location>
        <begin position="948"/>
        <end position="963"/>
    </location>
</feature>
<keyword evidence="4" id="KW-1185">Reference proteome</keyword>
<feature type="region of interest" description="Disordered" evidence="2">
    <location>
        <begin position="459"/>
        <end position="484"/>
    </location>
</feature>
<feature type="compositionally biased region" description="Polar residues" evidence="2">
    <location>
        <begin position="901"/>
        <end position="915"/>
    </location>
</feature>
<feature type="region of interest" description="Disordered" evidence="2">
    <location>
        <begin position="533"/>
        <end position="573"/>
    </location>
</feature>
<evidence type="ECO:0000256" key="2">
    <source>
        <dbReference type="SAM" id="MobiDB-lite"/>
    </source>
</evidence>
<accession>A0AAV7LNV7</accession>
<dbReference type="PANTHER" id="PTHR14926">
    <property type="entry name" value="M-PHASE PHOSPHOPROTEIN 9"/>
    <property type="match status" value="1"/>
</dbReference>
<dbReference type="EMBL" id="JANPWB010000015">
    <property type="protein sequence ID" value="KAJ1093246.1"/>
    <property type="molecule type" value="Genomic_DNA"/>
</dbReference>
<feature type="coiled-coil region" evidence="1">
    <location>
        <begin position="595"/>
        <end position="785"/>
    </location>
</feature>
<feature type="compositionally biased region" description="Polar residues" evidence="2">
    <location>
        <begin position="1045"/>
        <end position="1061"/>
    </location>
</feature>
<sequence length="1162" mass="131675">MEDADVMESSEHHPSSAEHTEPVERNEAPGLQRASGDASSPSLPGSVELLAAFMQDLQTSGRTDSEIWKNCEARWLQLFSLVEKQCQEQITAQQEQFHQQIQLIQDEIKHLVKLQSSSNSWKPGAGDPSTKLANNLNLWDICAGQSSGNFEGNRSIRNQCSSSGESEMGRKIQESLDDSISMTSGYGTISLSQPNPVVVKYEQNGRQFVGREVTTSKELGDVGFRLTFDGIENLQSTEKESLASKPDQPSNCKQFAQGLACSVTSEMHKVNESENSKCKPLTSWAHKMKRSQPKKPSEEKESCNNSVQRNGQVEKTCSSSSQMSFVGRKSDSPSSLFSDGSGLSYWKLDEKEMYHSLPETFEKGLSNVFSNNLATQQPNSASESKLQSLKVIYQNKLKEKDEWPAWSPPDQAHQSHPPEVWTLDPTIHMKPGHQNSDLPSSTFFKEMKPLVPFTPDSILESSSCSHSDRESFSRASNMNSPMLSGSPNIFSRSCASSVDLQRNHTFQNETNENANFFMRFGGTGMSPIESVIQSEDNRSSRTLTPTSDTQSLLHSGDDQEPEYNASSSSAENPVMLSRIRENLREKHARHISDLRDYYEAEIHNLKQQLDTSNNLTVSEELRQTNQNLLSRCDQLEDALTEASTRLRTLENKNNALEIQVADWRERFHTVNSTSNILQERFEEMRASNKEKDNTISRLKSRLKELEEAYQKSYKLSEEKDLRVKHEQKRFQDLLAEYESLAKEHERVKDTLSSTETKQTEASKEISELKRINSKLEAQLKQMEQDNMVKLRHIAEDHIRITNANRLRNTDVSRRKWLVPGSEYSPFTGQHLDNDQSILDNKLQDTYLPNRFPSPPEKDISRESFSSSLMTKKGRVMPDTPIMRAFKEFEDGKVLKSWGTQTEKTDTSIKALNRRSTVGFVDPSCGTSESPERHKGQKQTRRFGSPSGQRSSSLPPSNRRSSQSATPTKREIMLMPVSVKYSPKRSPRENFSPGLSELLSNPNSVPRFDVFVDDQHNSPPSFQGRSPRKKLHFNSRDDHEEPEHTGNMTELVTPGPSSEDTNTVLKKEYYPPVLGTSHETEFTCRPEMRTLDETERLFDALTQEKQRIEAALSRIPGSRGRLTLQAKYNKEALEDRLEKINRELGSIRMTLKKFHVLRTSANI</sequence>
<feature type="compositionally biased region" description="Polar residues" evidence="2">
    <location>
        <begin position="540"/>
        <end position="553"/>
    </location>
</feature>
<feature type="region of interest" description="Disordered" evidence="2">
    <location>
        <begin position="1"/>
        <end position="43"/>
    </location>
</feature>
<dbReference type="Proteomes" id="UP001066276">
    <property type="component" value="Chromosome 11"/>
</dbReference>
<feature type="coiled-coil region" evidence="1">
    <location>
        <begin position="1090"/>
        <end position="1149"/>
    </location>
</feature>